<dbReference type="GO" id="GO:0006950">
    <property type="term" value="P:response to stress"/>
    <property type="evidence" value="ECO:0007669"/>
    <property type="project" value="UniProtKB-ARBA"/>
</dbReference>
<name>A0AAE0FXH9_9CHLO</name>
<evidence type="ECO:0000313" key="18">
    <source>
        <dbReference type="EMBL" id="KAK3267126.1"/>
    </source>
</evidence>
<dbReference type="NCBIfam" id="NF004978">
    <property type="entry name" value="PRK06354.1"/>
    <property type="match status" value="1"/>
</dbReference>
<dbReference type="FunFam" id="3.20.20.60:FF:000001">
    <property type="entry name" value="Pyruvate kinase"/>
    <property type="match status" value="1"/>
</dbReference>
<dbReference type="SUPFAM" id="SSF52935">
    <property type="entry name" value="PK C-terminal domain-like"/>
    <property type="match status" value="1"/>
</dbReference>
<comment type="similarity">
    <text evidence="4 15">Belongs to the pyruvate kinase family.</text>
</comment>
<dbReference type="InterPro" id="IPR011037">
    <property type="entry name" value="Pyrv_Knase-like_insert_dom_sf"/>
</dbReference>
<evidence type="ECO:0000256" key="9">
    <source>
        <dbReference type="ARBA" id="ARBA00022777"/>
    </source>
</evidence>
<keyword evidence="19" id="KW-1185">Reference proteome</keyword>
<dbReference type="GO" id="GO:0004743">
    <property type="term" value="F:pyruvate kinase activity"/>
    <property type="evidence" value="ECO:0007669"/>
    <property type="project" value="UniProtKB-EC"/>
</dbReference>
<dbReference type="NCBIfam" id="NF004491">
    <property type="entry name" value="PRK05826.1"/>
    <property type="match status" value="1"/>
</dbReference>
<feature type="domain" description="Pyruvate kinase C-terminal" evidence="17">
    <location>
        <begin position="403"/>
        <end position="516"/>
    </location>
</feature>
<proteinExistence type="inferred from homology"/>
<evidence type="ECO:0000256" key="5">
    <source>
        <dbReference type="ARBA" id="ARBA00012142"/>
    </source>
</evidence>
<dbReference type="NCBIfam" id="TIGR01064">
    <property type="entry name" value="pyruv_kin"/>
    <property type="match status" value="1"/>
</dbReference>
<dbReference type="Pfam" id="PF02887">
    <property type="entry name" value="PK_C"/>
    <property type="match status" value="1"/>
</dbReference>
<dbReference type="FunFam" id="2.40.33.10:FF:000001">
    <property type="entry name" value="Pyruvate kinase"/>
    <property type="match status" value="1"/>
</dbReference>
<keyword evidence="6 15" id="KW-0808">Transferase</keyword>
<keyword evidence="13" id="KW-0670">Pyruvate</keyword>
<comment type="cofactor">
    <cofactor evidence="2">
        <name>K(+)</name>
        <dbReference type="ChEBI" id="CHEBI:29103"/>
    </cofactor>
</comment>
<dbReference type="AlphaFoldDB" id="A0AAE0FXH9"/>
<evidence type="ECO:0000256" key="2">
    <source>
        <dbReference type="ARBA" id="ARBA00001958"/>
    </source>
</evidence>
<dbReference type="PRINTS" id="PR01050">
    <property type="entry name" value="PYRUVTKNASE"/>
</dbReference>
<keyword evidence="8" id="KW-0547">Nucleotide-binding</keyword>
<evidence type="ECO:0000313" key="19">
    <source>
        <dbReference type="Proteomes" id="UP001190700"/>
    </source>
</evidence>
<comment type="caution">
    <text evidence="18">The sequence shown here is derived from an EMBL/GenBank/DDBJ whole genome shotgun (WGS) entry which is preliminary data.</text>
</comment>
<comment type="pathway">
    <text evidence="3 15">Carbohydrate degradation; glycolysis; pyruvate from D-glyceraldehyde 3-phosphate: step 5/5.</text>
</comment>
<evidence type="ECO:0000256" key="3">
    <source>
        <dbReference type="ARBA" id="ARBA00004997"/>
    </source>
</evidence>
<dbReference type="Proteomes" id="UP001190700">
    <property type="component" value="Unassembled WGS sequence"/>
</dbReference>
<dbReference type="Gene3D" id="3.40.1380.20">
    <property type="entry name" value="Pyruvate kinase, C-terminal domain"/>
    <property type="match status" value="1"/>
</dbReference>
<dbReference type="InterPro" id="IPR001697">
    <property type="entry name" value="Pyr_Knase"/>
</dbReference>
<evidence type="ECO:0000256" key="8">
    <source>
        <dbReference type="ARBA" id="ARBA00022741"/>
    </source>
</evidence>
<reference evidence="18 19" key="1">
    <citation type="journal article" date="2015" name="Genome Biol. Evol.">
        <title>Comparative Genomics of a Bacterivorous Green Alga Reveals Evolutionary Causalities and Consequences of Phago-Mixotrophic Mode of Nutrition.</title>
        <authorList>
            <person name="Burns J.A."/>
            <person name="Paasch A."/>
            <person name="Narechania A."/>
            <person name="Kim E."/>
        </authorList>
    </citation>
    <scope>NUCLEOTIDE SEQUENCE [LARGE SCALE GENOMIC DNA]</scope>
    <source>
        <strain evidence="18 19">PLY_AMNH</strain>
    </source>
</reference>
<evidence type="ECO:0000256" key="7">
    <source>
        <dbReference type="ARBA" id="ARBA00022723"/>
    </source>
</evidence>
<keyword evidence="10" id="KW-0067">ATP-binding</keyword>
<evidence type="ECO:0000256" key="4">
    <source>
        <dbReference type="ARBA" id="ARBA00008663"/>
    </source>
</evidence>
<evidence type="ECO:0000256" key="14">
    <source>
        <dbReference type="ARBA" id="ARBA00048152"/>
    </source>
</evidence>
<dbReference type="InterPro" id="IPR040442">
    <property type="entry name" value="Pyrv_kinase-like_dom_sf"/>
</dbReference>
<dbReference type="InterPro" id="IPR036918">
    <property type="entry name" value="Pyrv_Knase_C_sf"/>
</dbReference>
<dbReference type="GO" id="GO:0000287">
    <property type="term" value="F:magnesium ion binding"/>
    <property type="evidence" value="ECO:0007669"/>
    <property type="project" value="InterPro"/>
</dbReference>
<evidence type="ECO:0000256" key="15">
    <source>
        <dbReference type="RuleBase" id="RU000504"/>
    </source>
</evidence>
<evidence type="ECO:0000256" key="10">
    <source>
        <dbReference type="ARBA" id="ARBA00022840"/>
    </source>
</evidence>
<comment type="catalytic activity">
    <reaction evidence="14 15">
        <text>pyruvate + ATP = phosphoenolpyruvate + ADP + H(+)</text>
        <dbReference type="Rhea" id="RHEA:18157"/>
        <dbReference type="ChEBI" id="CHEBI:15361"/>
        <dbReference type="ChEBI" id="CHEBI:15378"/>
        <dbReference type="ChEBI" id="CHEBI:30616"/>
        <dbReference type="ChEBI" id="CHEBI:58702"/>
        <dbReference type="ChEBI" id="CHEBI:456216"/>
        <dbReference type="EC" id="2.7.1.40"/>
    </reaction>
</comment>
<keyword evidence="11 15" id="KW-0460">Magnesium</keyword>
<dbReference type="EMBL" id="LGRX02012605">
    <property type="protein sequence ID" value="KAK3267126.1"/>
    <property type="molecule type" value="Genomic_DNA"/>
</dbReference>
<dbReference type="GO" id="GO:0030955">
    <property type="term" value="F:potassium ion binding"/>
    <property type="evidence" value="ECO:0007669"/>
    <property type="project" value="InterPro"/>
</dbReference>
<dbReference type="InterPro" id="IPR018209">
    <property type="entry name" value="Pyrv_Knase_AS"/>
</dbReference>
<dbReference type="Gene3D" id="2.40.33.10">
    <property type="entry name" value="PK beta-barrel domain-like"/>
    <property type="match status" value="1"/>
</dbReference>
<dbReference type="Pfam" id="PF00224">
    <property type="entry name" value="PK"/>
    <property type="match status" value="1"/>
</dbReference>
<keyword evidence="12 15" id="KW-0324">Glycolysis</keyword>
<dbReference type="PANTHER" id="PTHR11817">
    <property type="entry name" value="PYRUVATE KINASE"/>
    <property type="match status" value="1"/>
</dbReference>
<dbReference type="GO" id="GO:0005524">
    <property type="term" value="F:ATP binding"/>
    <property type="evidence" value="ECO:0007669"/>
    <property type="project" value="UniProtKB-KW"/>
</dbReference>
<dbReference type="PROSITE" id="PS00110">
    <property type="entry name" value="PYRUVATE_KINASE"/>
    <property type="match status" value="1"/>
</dbReference>
<dbReference type="InterPro" id="IPR015795">
    <property type="entry name" value="Pyrv_Knase_C"/>
</dbReference>
<protein>
    <recommendedName>
        <fullName evidence="5 15">Pyruvate kinase</fullName>
        <ecNumber evidence="5 15">2.7.1.40</ecNumber>
    </recommendedName>
</protein>
<feature type="domain" description="Pyruvate kinase barrel" evidence="16">
    <location>
        <begin position="44"/>
        <end position="368"/>
    </location>
</feature>
<sequence>MDMKRSPSELALATPAPAKKQAPSHQCSLLARNMEAPSGPYKFKTKIVCTLGPSCRTVDILKDLLRSGMNIARFNFSHGSHEYHQETLDMLREASAASKIPCAVLLDTKGPEIRTGMLTDGKPIMLERNREITLTTDYATVGNENLIACSYANLARDVAPGSMILAADGSITLKVVSTDVANGTVVCRCENNAKLGERKNMNLPGVIVDLPTITEKDTEDILQWGVKNKVDFIAASFVRKGSDLTNIRKVLGPAGKDIHLISKIENEEGLDNFEAILENSDGIMVARGDLGMEIPMEKIFMVQKRMINLCNLAGKPVITATQMLESMTANPRPTRAEATDVANAVLDGTDAVMLSGETAAGPYPVEAVKIMSSICEEAESYLDYSALFQQIMNKQMVPMTTIESLASSAVRASEKVDAKLLIVLSRSGRTAKLVAKYRPSMPVLMVAIPEDGSEQALEKSKKVIAQCLCARGIIPILAENLEGEGRLRRQMMAATDYARKNGLVHPGNKIVGIHKVDADAIMRIVDIPIA</sequence>
<evidence type="ECO:0000256" key="11">
    <source>
        <dbReference type="ARBA" id="ARBA00022842"/>
    </source>
</evidence>
<dbReference type="InterPro" id="IPR015806">
    <property type="entry name" value="Pyrv_Knase_insert_dom_sf"/>
</dbReference>
<keyword evidence="7" id="KW-0479">Metal-binding</keyword>
<evidence type="ECO:0000256" key="1">
    <source>
        <dbReference type="ARBA" id="ARBA00001946"/>
    </source>
</evidence>
<comment type="cofactor">
    <cofactor evidence="1">
        <name>Mg(2+)</name>
        <dbReference type="ChEBI" id="CHEBI:18420"/>
    </cofactor>
</comment>
<dbReference type="InterPro" id="IPR015813">
    <property type="entry name" value="Pyrv/PenolPyrv_kinase-like_dom"/>
</dbReference>
<evidence type="ECO:0000256" key="13">
    <source>
        <dbReference type="ARBA" id="ARBA00023317"/>
    </source>
</evidence>
<accession>A0AAE0FXH9</accession>
<keyword evidence="9 15" id="KW-0418">Kinase</keyword>
<evidence type="ECO:0000256" key="12">
    <source>
        <dbReference type="ARBA" id="ARBA00023152"/>
    </source>
</evidence>
<dbReference type="Gene3D" id="3.20.20.60">
    <property type="entry name" value="Phosphoenolpyruvate-binding domains"/>
    <property type="match status" value="1"/>
</dbReference>
<evidence type="ECO:0000259" key="17">
    <source>
        <dbReference type="Pfam" id="PF02887"/>
    </source>
</evidence>
<evidence type="ECO:0000259" key="16">
    <source>
        <dbReference type="Pfam" id="PF00224"/>
    </source>
</evidence>
<dbReference type="SUPFAM" id="SSF50800">
    <property type="entry name" value="PK beta-barrel domain-like"/>
    <property type="match status" value="1"/>
</dbReference>
<dbReference type="InterPro" id="IPR015793">
    <property type="entry name" value="Pyrv_Knase_brl"/>
</dbReference>
<dbReference type="GO" id="GO:0016301">
    <property type="term" value="F:kinase activity"/>
    <property type="evidence" value="ECO:0007669"/>
    <property type="project" value="UniProtKB-KW"/>
</dbReference>
<dbReference type="EC" id="2.7.1.40" evidence="5 15"/>
<dbReference type="SUPFAM" id="SSF51621">
    <property type="entry name" value="Phosphoenolpyruvate/pyruvate domain"/>
    <property type="match status" value="1"/>
</dbReference>
<evidence type="ECO:0000256" key="6">
    <source>
        <dbReference type="ARBA" id="ARBA00022679"/>
    </source>
</evidence>
<gene>
    <name evidence="18" type="ORF">CYMTET_24301</name>
</gene>
<organism evidence="18 19">
    <name type="scientific">Cymbomonas tetramitiformis</name>
    <dbReference type="NCBI Taxonomy" id="36881"/>
    <lineage>
        <taxon>Eukaryota</taxon>
        <taxon>Viridiplantae</taxon>
        <taxon>Chlorophyta</taxon>
        <taxon>Pyramimonadophyceae</taxon>
        <taxon>Pyramimonadales</taxon>
        <taxon>Pyramimonadaceae</taxon>
        <taxon>Cymbomonas</taxon>
    </lineage>
</organism>